<dbReference type="Pfam" id="PF00072">
    <property type="entry name" value="Response_reg"/>
    <property type="match status" value="1"/>
</dbReference>
<evidence type="ECO:0000259" key="5">
    <source>
        <dbReference type="PROSITE" id="PS50887"/>
    </source>
</evidence>
<dbReference type="GO" id="GO:0043709">
    <property type="term" value="P:cell adhesion involved in single-species biofilm formation"/>
    <property type="evidence" value="ECO:0007669"/>
    <property type="project" value="TreeGrafter"/>
</dbReference>
<evidence type="ECO:0000313" key="7">
    <source>
        <dbReference type="Proteomes" id="UP000198356"/>
    </source>
</evidence>
<keyword evidence="7" id="KW-1185">Reference proteome</keyword>
<dbReference type="RefSeq" id="WP_217897088.1">
    <property type="nucleotide sequence ID" value="NZ_FZOU01000017.1"/>
</dbReference>
<comment type="catalytic activity">
    <reaction evidence="2">
        <text>2 GTP = 3',3'-c-di-GMP + 2 diphosphate</text>
        <dbReference type="Rhea" id="RHEA:24898"/>
        <dbReference type="ChEBI" id="CHEBI:33019"/>
        <dbReference type="ChEBI" id="CHEBI:37565"/>
        <dbReference type="ChEBI" id="CHEBI:58805"/>
        <dbReference type="EC" id="2.7.7.65"/>
    </reaction>
</comment>
<dbReference type="GO" id="GO:0005886">
    <property type="term" value="C:plasma membrane"/>
    <property type="evidence" value="ECO:0007669"/>
    <property type="project" value="TreeGrafter"/>
</dbReference>
<accession>A0A239MQ12</accession>
<feature type="modified residue" description="4-aspartylphosphate" evidence="3">
    <location>
        <position position="52"/>
    </location>
</feature>
<dbReference type="PANTHER" id="PTHR45138:SF9">
    <property type="entry name" value="DIGUANYLATE CYCLASE DGCM-RELATED"/>
    <property type="match status" value="1"/>
</dbReference>
<feature type="domain" description="GGDEF" evidence="5">
    <location>
        <begin position="169"/>
        <end position="304"/>
    </location>
</feature>
<evidence type="ECO:0000256" key="3">
    <source>
        <dbReference type="PROSITE-ProRule" id="PRU00169"/>
    </source>
</evidence>
<dbReference type="PROSITE" id="PS50110">
    <property type="entry name" value="RESPONSE_REGULATORY"/>
    <property type="match status" value="1"/>
</dbReference>
<dbReference type="EC" id="2.7.7.65" evidence="1"/>
<reference evidence="6 7" key="1">
    <citation type="submission" date="2017-06" db="EMBL/GenBank/DDBJ databases">
        <authorList>
            <person name="Kim H.J."/>
            <person name="Triplett B.A."/>
        </authorList>
    </citation>
    <scope>NUCLEOTIDE SEQUENCE [LARGE SCALE GENOMIC DNA]</scope>
    <source>
        <strain evidence="6 7">DSM 18704</strain>
    </source>
</reference>
<dbReference type="GO" id="GO:1902201">
    <property type="term" value="P:negative regulation of bacterial-type flagellum-dependent cell motility"/>
    <property type="evidence" value="ECO:0007669"/>
    <property type="project" value="TreeGrafter"/>
</dbReference>
<dbReference type="CDD" id="cd17574">
    <property type="entry name" value="REC_OmpR"/>
    <property type="match status" value="1"/>
</dbReference>
<dbReference type="AlphaFoldDB" id="A0A239MQ12"/>
<dbReference type="PROSITE" id="PS50887">
    <property type="entry name" value="GGDEF"/>
    <property type="match status" value="1"/>
</dbReference>
<gene>
    <name evidence="6" type="ORF">SAMN05421770_1176</name>
</gene>
<evidence type="ECO:0000259" key="4">
    <source>
        <dbReference type="PROSITE" id="PS50110"/>
    </source>
</evidence>
<dbReference type="InterPro" id="IPR001789">
    <property type="entry name" value="Sig_transdc_resp-reg_receiver"/>
</dbReference>
<dbReference type="FunFam" id="3.30.70.270:FF:000001">
    <property type="entry name" value="Diguanylate cyclase domain protein"/>
    <property type="match status" value="1"/>
</dbReference>
<dbReference type="SMART" id="SM00448">
    <property type="entry name" value="REC"/>
    <property type="match status" value="1"/>
</dbReference>
<keyword evidence="3" id="KW-0597">Phosphoprotein</keyword>
<dbReference type="Gene3D" id="3.30.70.270">
    <property type="match status" value="1"/>
</dbReference>
<dbReference type="SUPFAM" id="SSF55073">
    <property type="entry name" value="Nucleotide cyclase"/>
    <property type="match status" value="1"/>
</dbReference>
<name>A0A239MQ12_9BACT</name>
<feature type="domain" description="Response regulatory" evidence="4">
    <location>
        <begin position="2"/>
        <end position="119"/>
    </location>
</feature>
<dbReference type="Proteomes" id="UP000198356">
    <property type="component" value="Unassembled WGS sequence"/>
</dbReference>
<dbReference type="SUPFAM" id="SSF52172">
    <property type="entry name" value="CheY-like"/>
    <property type="match status" value="1"/>
</dbReference>
<evidence type="ECO:0000256" key="1">
    <source>
        <dbReference type="ARBA" id="ARBA00012528"/>
    </source>
</evidence>
<dbReference type="GO" id="GO:0000160">
    <property type="term" value="P:phosphorelay signal transduction system"/>
    <property type="evidence" value="ECO:0007669"/>
    <property type="project" value="InterPro"/>
</dbReference>
<proteinExistence type="predicted"/>
<dbReference type="InterPro" id="IPR050469">
    <property type="entry name" value="Diguanylate_Cyclase"/>
</dbReference>
<dbReference type="NCBIfam" id="TIGR00254">
    <property type="entry name" value="GGDEF"/>
    <property type="match status" value="1"/>
</dbReference>
<dbReference type="CDD" id="cd01949">
    <property type="entry name" value="GGDEF"/>
    <property type="match status" value="1"/>
</dbReference>
<evidence type="ECO:0000256" key="2">
    <source>
        <dbReference type="ARBA" id="ARBA00034247"/>
    </source>
</evidence>
<evidence type="ECO:0000313" key="6">
    <source>
        <dbReference type="EMBL" id="SNT43929.1"/>
    </source>
</evidence>
<dbReference type="InterPro" id="IPR000160">
    <property type="entry name" value="GGDEF_dom"/>
</dbReference>
<dbReference type="EMBL" id="FZOU01000017">
    <property type="protein sequence ID" value="SNT43929.1"/>
    <property type="molecule type" value="Genomic_DNA"/>
</dbReference>
<dbReference type="PANTHER" id="PTHR45138">
    <property type="entry name" value="REGULATORY COMPONENTS OF SENSORY TRANSDUCTION SYSTEM"/>
    <property type="match status" value="1"/>
</dbReference>
<dbReference type="InterPro" id="IPR043128">
    <property type="entry name" value="Rev_trsase/Diguanyl_cyclase"/>
</dbReference>
<dbReference type="InterPro" id="IPR011006">
    <property type="entry name" value="CheY-like_superfamily"/>
</dbReference>
<organism evidence="6 7">
    <name type="scientific">Granulicella rosea</name>
    <dbReference type="NCBI Taxonomy" id="474952"/>
    <lineage>
        <taxon>Bacteria</taxon>
        <taxon>Pseudomonadati</taxon>
        <taxon>Acidobacteriota</taxon>
        <taxon>Terriglobia</taxon>
        <taxon>Terriglobales</taxon>
        <taxon>Acidobacteriaceae</taxon>
        <taxon>Granulicella</taxon>
    </lineage>
</organism>
<protein>
    <recommendedName>
        <fullName evidence="1">diguanylate cyclase</fullName>
        <ecNumber evidence="1">2.7.7.65</ecNumber>
    </recommendedName>
</protein>
<dbReference type="Gene3D" id="3.40.50.2300">
    <property type="match status" value="1"/>
</dbReference>
<dbReference type="InterPro" id="IPR029787">
    <property type="entry name" value="Nucleotide_cyclase"/>
</dbReference>
<dbReference type="GO" id="GO:0052621">
    <property type="term" value="F:diguanylate cyclase activity"/>
    <property type="evidence" value="ECO:0007669"/>
    <property type="project" value="UniProtKB-EC"/>
</dbReference>
<dbReference type="SMART" id="SM00267">
    <property type="entry name" value="GGDEF"/>
    <property type="match status" value="1"/>
</dbReference>
<sequence>MKILVADDDRISRMLMERMLQQSGYEVVTAEDGLQAAAELEKPGGPRLALLDWMMPGLDGPGLCRAIRSKQDDAYIYIMLLTSRESSADIVKGLEAGADDYLTKPCNSAELRARLHTGRRILQLEDKLVEAREEMRFKATHDPLTSLWDRGAILSLLRSELSRARRERSPVSILLCDVDHFKKINDVHGHHAGDLVLEEVATRLMDAVRTHDAVGRYGGEEFLIVLGGCGHAHLQERAEQVRKSIYSSPFTIDQGAITVSLSLGAITVDLWEKSAPIELLLKQVDMALYQAKASGRNRVVYAEMAAVAADNVRREVSSLPVNLPLSRLIEA</sequence>
<dbReference type="Pfam" id="PF00990">
    <property type="entry name" value="GGDEF"/>
    <property type="match status" value="1"/>
</dbReference>